<organism evidence="2 3">
    <name type="scientific">Peptostreptococcus stomatis DSM 17678</name>
    <dbReference type="NCBI Taxonomy" id="596315"/>
    <lineage>
        <taxon>Bacteria</taxon>
        <taxon>Bacillati</taxon>
        <taxon>Bacillota</taxon>
        <taxon>Clostridia</taxon>
        <taxon>Peptostreptococcales</taxon>
        <taxon>Peptostreptococcaceae</taxon>
        <taxon>Peptostreptococcus</taxon>
    </lineage>
</organism>
<keyword evidence="1" id="KW-0472">Membrane</keyword>
<dbReference type="GeneID" id="84801572"/>
<accession>E0E1P9</accession>
<name>E0E1P9_9FIRM</name>
<gene>
    <name evidence="2" type="ORF">HMPREF0634_0186</name>
</gene>
<feature type="transmembrane region" description="Helical" evidence="1">
    <location>
        <begin position="7"/>
        <end position="22"/>
    </location>
</feature>
<evidence type="ECO:0000256" key="1">
    <source>
        <dbReference type="SAM" id="Phobius"/>
    </source>
</evidence>
<keyword evidence="1" id="KW-0812">Transmembrane</keyword>
<evidence type="ECO:0000313" key="2">
    <source>
        <dbReference type="EMBL" id="EFM65172.1"/>
    </source>
</evidence>
<proteinExistence type="predicted"/>
<keyword evidence="3" id="KW-1185">Reference proteome</keyword>
<protein>
    <submittedName>
        <fullName evidence="2">Uncharacterized protein</fullName>
    </submittedName>
</protein>
<dbReference type="RefSeq" id="WP_007788516.1">
    <property type="nucleotide sequence ID" value="NZ_ADGQ01000019.1"/>
</dbReference>
<keyword evidence="1" id="KW-1133">Transmembrane helix</keyword>
<reference evidence="2 3" key="1">
    <citation type="submission" date="2010-08" db="EMBL/GenBank/DDBJ databases">
        <authorList>
            <person name="Harkins D.M."/>
            <person name="Madupu R."/>
            <person name="Durkin A.S."/>
            <person name="Torralba M."/>
            <person name="Methe B."/>
            <person name="Sutton G.G."/>
            <person name="Nelson K.E."/>
        </authorList>
    </citation>
    <scope>NUCLEOTIDE SEQUENCE [LARGE SCALE GENOMIC DNA]</scope>
    <source>
        <strain evidence="2 3">DSM 17678</strain>
    </source>
</reference>
<comment type="caution">
    <text evidence="2">The sequence shown here is derived from an EMBL/GenBank/DDBJ whole genome shotgun (WGS) entry which is preliminary data.</text>
</comment>
<evidence type="ECO:0000313" key="3">
    <source>
        <dbReference type="Proteomes" id="UP000003244"/>
    </source>
</evidence>
<dbReference type="AlphaFoldDB" id="E0E1P9"/>
<dbReference type="Proteomes" id="UP000003244">
    <property type="component" value="Unassembled WGS sequence"/>
</dbReference>
<dbReference type="EMBL" id="ADGQ01000019">
    <property type="protein sequence ID" value="EFM65172.1"/>
    <property type="molecule type" value="Genomic_DNA"/>
</dbReference>
<sequence>MNKISDVLTVISFILFIVIKIFENNNYSMASLLCGAIFIWKGRVFVGEGI</sequence>